<evidence type="ECO:0000313" key="2">
    <source>
        <dbReference type="EMBL" id="RCW70404.1"/>
    </source>
</evidence>
<evidence type="ECO:0000256" key="1">
    <source>
        <dbReference type="SAM" id="SignalP"/>
    </source>
</evidence>
<dbReference type="OrthoDB" id="9833588at2"/>
<evidence type="ECO:0000313" key="3">
    <source>
        <dbReference type="Proteomes" id="UP000252884"/>
    </source>
</evidence>
<keyword evidence="1" id="KW-0732">Signal</keyword>
<dbReference type="RefSeq" id="WP_114469341.1">
    <property type="nucleotide sequence ID" value="NZ_QPJK01000005.1"/>
</dbReference>
<feature type="signal peptide" evidence="1">
    <location>
        <begin position="1"/>
        <end position="24"/>
    </location>
</feature>
<organism evidence="2 3">
    <name type="scientific">Pseudorhodoferax soli</name>
    <dbReference type="NCBI Taxonomy" id="545864"/>
    <lineage>
        <taxon>Bacteria</taxon>
        <taxon>Pseudomonadati</taxon>
        <taxon>Pseudomonadota</taxon>
        <taxon>Betaproteobacteria</taxon>
        <taxon>Burkholderiales</taxon>
        <taxon>Comamonadaceae</taxon>
    </lineage>
</organism>
<sequence length="272" mass="28249">MHFVPLFRPAALLALLVAPTLATATACIYRGSDASARVINRSGEISTPFPDALSAADCRRLRVASGSVVVHVLSADRSAITSRVVGADGGSLAAASSAGSGVNPGESAGLFRQVAVVLEGLQRVKTGSSRSGEGDFLLAALPSHKLAAPADDLRIVLGPAPDANLASFELLVDGKLVHRQRGASQEIRLPAASLKPGAQASWRLSYAGQQHEGRFSIEPPGALADLQTRLAQESAAGADAMTTRLQLAAGLQQEGFEWDARELLKASLTNRD</sequence>
<dbReference type="EMBL" id="QPJK01000005">
    <property type="protein sequence ID" value="RCW70404.1"/>
    <property type="molecule type" value="Genomic_DNA"/>
</dbReference>
<dbReference type="AlphaFoldDB" id="A0A368XWJ5"/>
<evidence type="ECO:0008006" key="4">
    <source>
        <dbReference type="Google" id="ProtNLM"/>
    </source>
</evidence>
<reference evidence="2 3" key="1">
    <citation type="submission" date="2018-07" db="EMBL/GenBank/DDBJ databases">
        <title>Genomic Encyclopedia of Type Strains, Phase IV (KMG-IV): sequencing the most valuable type-strain genomes for metagenomic binning, comparative biology and taxonomic classification.</title>
        <authorList>
            <person name="Goeker M."/>
        </authorList>
    </citation>
    <scope>NUCLEOTIDE SEQUENCE [LARGE SCALE GENOMIC DNA]</scope>
    <source>
        <strain evidence="2 3">DSM 21634</strain>
    </source>
</reference>
<comment type="caution">
    <text evidence="2">The sequence shown here is derived from an EMBL/GenBank/DDBJ whole genome shotgun (WGS) entry which is preliminary data.</text>
</comment>
<feature type="chain" id="PRO_5016961256" description="Lipoprotein" evidence="1">
    <location>
        <begin position="25"/>
        <end position="272"/>
    </location>
</feature>
<gene>
    <name evidence="2" type="ORF">DES41_105347</name>
</gene>
<proteinExistence type="predicted"/>
<dbReference type="Proteomes" id="UP000252884">
    <property type="component" value="Unassembled WGS sequence"/>
</dbReference>
<accession>A0A368XWJ5</accession>
<keyword evidence="3" id="KW-1185">Reference proteome</keyword>
<name>A0A368XWJ5_9BURK</name>
<protein>
    <recommendedName>
        <fullName evidence="4">Lipoprotein</fullName>
    </recommendedName>
</protein>